<dbReference type="OrthoDB" id="9775035at2"/>
<evidence type="ECO:0000313" key="11">
    <source>
        <dbReference type="Proteomes" id="UP000053226"/>
    </source>
</evidence>
<feature type="transmembrane region" description="Helical" evidence="8">
    <location>
        <begin position="382"/>
        <end position="399"/>
    </location>
</feature>
<dbReference type="Proteomes" id="UP000053226">
    <property type="component" value="Unassembled WGS sequence"/>
</dbReference>
<dbReference type="GO" id="GO:0016763">
    <property type="term" value="F:pentosyltransferase activity"/>
    <property type="evidence" value="ECO:0007669"/>
    <property type="project" value="TreeGrafter"/>
</dbReference>
<protein>
    <submittedName>
        <fullName evidence="10">Polymyxin/melittin resistance undecaprenyl phosphate-alpha-L-Ara4N transferase</fullName>
        <ecNumber evidence="10">2.4.1.-</ecNumber>
    </submittedName>
</protein>
<keyword evidence="11" id="KW-1185">Reference proteome</keyword>
<dbReference type="GO" id="GO:0000030">
    <property type="term" value="F:mannosyltransferase activity"/>
    <property type="evidence" value="ECO:0007669"/>
    <property type="project" value="InterPro"/>
</dbReference>
<dbReference type="RefSeq" id="WP_053907510.1">
    <property type="nucleotide sequence ID" value="NZ_CAWMUS010000009.1"/>
</dbReference>
<dbReference type="EMBL" id="LGAA01000009">
    <property type="protein sequence ID" value="KPD03628.1"/>
    <property type="molecule type" value="Genomic_DNA"/>
</dbReference>
<feature type="transmembrane region" description="Helical" evidence="8">
    <location>
        <begin position="115"/>
        <end position="135"/>
    </location>
</feature>
<gene>
    <name evidence="10" type="ORF">M992_0918</name>
</gene>
<feature type="transmembrane region" description="Helical" evidence="8">
    <location>
        <begin position="141"/>
        <end position="159"/>
    </location>
</feature>
<name>A0A0N0Z9K4_9GAMM</name>
<feature type="transmembrane region" description="Helical" evidence="8">
    <location>
        <begin position="89"/>
        <end position="108"/>
    </location>
</feature>
<feature type="transmembrane region" description="Helical" evidence="8">
    <location>
        <begin position="292"/>
        <end position="309"/>
    </location>
</feature>
<evidence type="ECO:0000256" key="3">
    <source>
        <dbReference type="ARBA" id="ARBA00022676"/>
    </source>
</evidence>
<keyword evidence="5 8" id="KW-0812">Transmembrane</keyword>
<sequence length="544" mass="62808">MQQRTFEWSKWLLLLIFVILTYFLPLNGRLLWQPDELRYAEISRELISSHNWVIPQLLDIRYFEKPVMGYWINAIFQVLFGESNLSVRLGVVFSTLISGLFIYLSAMLAWNNRRLAYNAVFIYLSTFIVFTIGTYNVLDPILTAFVTMMMFCFQWGLAARSIKHKLAAYLLLGVACGGGFLTKGFLAFLLPALIMGIAAIYYRQFKQVILFSLVSLFSACLVCLPWVWLIAKQEPDYWNYFFWVEHIQRFMSDNAQNKSPFWFYIPILLVGLLPWLGYFFNALYRAFKNKGINYYYLLWFILPFIFFSITKGKLLTYILPCIAPVSILIASYLESYLSQHKTTLIKLNGIINLLIGLAGATAIILSNYFTQWRVYGAEESDKILLAVGSFLFWAIVALFTFKKRFWYLAGACTLVLSLTVGYAIPQKIASNNTPQQVIEKYQYQLADKQYLMTNNVGLGTSLAWVLKRSDITMLHQKGELAYGLAYPDVNDRFYSLSQLNELLAKNDYRHVAIVIDASQKTILAALPHQPRVIREGDLMLIFYD</sequence>
<accession>A0A0N0Z9K4</accession>
<evidence type="ECO:0000256" key="1">
    <source>
        <dbReference type="ARBA" id="ARBA00004651"/>
    </source>
</evidence>
<comment type="subcellular location">
    <subcellularLocation>
        <location evidence="1">Cell membrane</location>
        <topology evidence="1">Multi-pass membrane protein</topology>
    </subcellularLocation>
</comment>
<evidence type="ECO:0000256" key="8">
    <source>
        <dbReference type="SAM" id="Phobius"/>
    </source>
</evidence>
<feature type="transmembrane region" description="Helical" evidence="8">
    <location>
        <begin position="261"/>
        <end position="280"/>
    </location>
</feature>
<evidence type="ECO:0000256" key="7">
    <source>
        <dbReference type="ARBA" id="ARBA00023136"/>
    </source>
</evidence>
<evidence type="ECO:0000259" key="9">
    <source>
        <dbReference type="Pfam" id="PF02366"/>
    </source>
</evidence>
<evidence type="ECO:0000256" key="2">
    <source>
        <dbReference type="ARBA" id="ARBA00022475"/>
    </source>
</evidence>
<dbReference type="InterPro" id="IPR050297">
    <property type="entry name" value="LipidA_mod_glycosyltrf_83"/>
</dbReference>
<keyword evidence="2" id="KW-1003">Cell membrane</keyword>
<comment type="caution">
    <text evidence="10">The sequence shown here is derived from an EMBL/GenBank/DDBJ whole genome shotgun (WGS) entry which is preliminary data.</text>
</comment>
<organism evidence="10 11">
    <name type="scientific">Moellerella wisconsensis ATCC 35017</name>
    <dbReference type="NCBI Taxonomy" id="1354267"/>
    <lineage>
        <taxon>Bacteria</taxon>
        <taxon>Pseudomonadati</taxon>
        <taxon>Pseudomonadota</taxon>
        <taxon>Gammaproteobacteria</taxon>
        <taxon>Enterobacterales</taxon>
        <taxon>Morganellaceae</taxon>
        <taxon>Moellerella</taxon>
    </lineage>
</organism>
<feature type="transmembrane region" description="Helical" evidence="8">
    <location>
        <begin position="12"/>
        <end position="32"/>
    </location>
</feature>
<dbReference type="GO" id="GO:0005886">
    <property type="term" value="C:plasma membrane"/>
    <property type="evidence" value="ECO:0007669"/>
    <property type="project" value="UniProtKB-SubCell"/>
</dbReference>
<feature type="transmembrane region" description="Helical" evidence="8">
    <location>
        <begin position="209"/>
        <end position="231"/>
    </location>
</feature>
<dbReference type="PANTHER" id="PTHR33908:SF3">
    <property type="entry name" value="UNDECAPRENYL PHOSPHATE-ALPHA-4-AMINO-4-DEOXY-L-ARABINOSE ARABINOSYL TRANSFERASE"/>
    <property type="match status" value="1"/>
</dbReference>
<proteinExistence type="predicted"/>
<keyword evidence="6 8" id="KW-1133">Transmembrane helix</keyword>
<dbReference type="Pfam" id="PF02366">
    <property type="entry name" value="PMT"/>
    <property type="match status" value="1"/>
</dbReference>
<evidence type="ECO:0000313" key="10">
    <source>
        <dbReference type="EMBL" id="KPD03628.1"/>
    </source>
</evidence>
<evidence type="ECO:0000256" key="6">
    <source>
        <dbReference type="ARBA" id="ARBA00022989"/>
    </source>
</evidence>
<reference evidence="10 11" key="1">
    <citation type="submission" date="2015-07" db="EMBL/GenBank/DDBJ databases">
        <title>ATOL: Assembling a taxonomically balanced genome-scale reconstruction of the evolutionary history of the Enterobacteriaceae.</title>
        <authorList>
            <person name="Plunkett G.III."/>
            <person name="Neeno-Eckwall E.C."/>
            <person name="Glasner J.D."/>
            <person name="Perna N.T."/>
        </authorList>
    </citation>
    <scope>NUCLEOTIDE SEQUENCE [LARGE SCALE GENOMIC DNA]</scope>
    <source>
        <strain evidence="10 11">ATCC 35017</strain>
    </source>
</reference>
<dbReference type="NCBIfam" id="NF009784">
    <property type="entry name" value="PRK13279.1"/>
    <property type="match status" value="1"/>
</dbReference>
<dbReference type="GO" id="GO:0010041">
    <property type="term" value="P:response to iron(III) ion"/>
    <property type="evidence" value="ECO:0007669"/>
    <property type="project" value="TreeGrafter"/>
</dbReference>
<dbReference type="InterPro" id="IPR003342">
    <property type="entry name" value="ArnT-like_N"/>
</dbReference>
<dbReference type="EC" id="2.4.1.-" evidence="10"/>
<feature type="transmembrane region" description="Helical" evidence="8">
    <location>
        <begin position="315"/>
        <end position="337"/>
    </location>
</feature>
<feature type="transmembrane region" description="Helical" evidence="8">
    <location>
        <begin position="166"/>
        <end position="181"/>
    </location>
</feature>
<evidence type="ECO:0000256" key="5">
    <source>
        <dbReference type="ARBA" id="ARBA00022692"/>
    </source>
</evidence>
<dbReference type="PANTHER" id="PTHR33908">
    <property type="entry name" value="MANNOSYLTRANSFERASE YKCB-RELATED"/>
    <property type="match status" value="1"/>
</dbReference>
<feature type="domain" description="ArnT-like N-terminal" evidence="9">
    <location>
        <begin position="11"/>
        <end position="241"/>
    </location>
</feature>
<keyword evidence="7 8" id="KW-0472">Membrane</keyword>
<evidence type="ECO:0000256" key="4">
    <source>
        <dbReference type="ARBA" id="ARBA00022679"/>
    </source>
</evidence>
<dbReference type="AlphaFoldDB" id="A0A0N0Z9K4"/>
<dbReference type="GO" id="GO:0006493">
    <property type="term" value="P:protein O-linked glycosylation"/>
    <property type="evidence" value="ECO:0007669"/>
    <property type="project" value="InterPro"/>
</dbReference>
<keyword evidence="4 10" id="KW-0808">Transferase</keyword>
<feature type="transmembrane region" description="Helical" evidence="8">
    <location>
        <begin position="187"/>
        <end position="202"/>
    </location>
</feature>
<keyword evidence="3 10" id="KW-0328">Glycosyltransferase</keyword>
<dbReference type="GO" id="GO:0009103">
    <property type="term" value="P:lipopolysaccharide biosynthetic process"/>
    <property type="evidence" value="ECO:0007669"/>
    <property type="project" value="TreeGrafter"/>
</dbReference>
<feature type="transmembrane region" description="Helical" evidence="8">
    <location>
        <begin position="406"/>
        <end position="424"/>
    </location>
</feature>
<feature type="transmembrane region" description="Helical" evidence="8">
    <location>
        <begin position="349"/>
        <end position="370"/>
    </location>
</feature>